<organism evidence="4">
    <name type="scientific">freshwater metagenome</name>
    <dbReference type="NCBI Taxonomy" id="449393"/>
    <lineage>
        <taxon>unclassified sequences</taxon>
        <taxon>metagenomes</taxon>
        <taxon>ecological metagenomes</taxon>
    </lineage>
</organism>
<dbReference type="AlphaFoldDB" id="A0A6J7D498"/>
<evidence type="ECO:0000313" key="3">
    <source>
        <dbReference type="EMBL" id="CAB4787966.1"/>
    </source>
</evidence>
<evidence type="ECO:0000256" key="1">
    <source>
        <dbReference type="SAM" id="Phobius"/>
    </source>
</evidence>
<accession>A0A6J7D498</accession>
<reference evidence="4" key="1">
    <citation type="submission" date="2020-05" db="EMBL/GenBank/DDBJ databases">
        <authorList>
            <person name="Chiriac C."/>
            <person name="Salcher M."/>
            <person name="Ghai R."/>
            <person name="Kavagutti S V."/>
        </authorList>
    </citation>
    <scope>NUCLEOTIDE SEQUENCE</scope>
</reference>
<evidence type="ECO:0000313" key="2">
    <source>
        <dbReference type="EMBL" id="CAB4782342.1"/>
    </source>
</evidence>
<evidence type="ECO:0000313" key="4">
    <source>
        <dbReference type="EMBL" id="CAB4865802.1"/>
    </source>
</evidence>
<dbReference type="EMBL" id="CAFBLK010000091">
    <property type="protein sequence ID" value="CAB4865802.1"/>
    <property type="molecule type" value="Genomic_DNA"/>
</dbReference>
<dbReference type="EMBL" id="CAFAAH010000012">
    <property type="protein sequence ID" value="CAB4787966.1"/>
    <property type="molecule type" value="Genomic_DNA"/>
</dbReference>
<evidence type="ECO:0000313" key="5">
    <source>
        <dbReference type="EMBL" id="CAB5002726.1"/>
    </source>
</evidence>
<protein>
    <submittedName>
        <fullName evidence="4">Unannotated protein</fullName>
    </submittedName>
</protein>
<feature type="transmembrane region" description="Helical" evidence="1">
    <location>
        <begin position="35"/>
        <end position="59"/>
    </location>
</feature>
<proteinExistence type="predicted"/>
<sequence length="69" mass="7461">MKSLRISIISITALLIAAAPAGASPLVLGDAMPWHYWIAPVLFLSFLGSAALLGVSYYFKVVRLKTRGR</sequence>
<keyword evidence="1" id="KW-0472">Membrane</keyword>
<dbReference type="EMBL" id="CAEZZU010000135">
    <property type="protein sequence ID" value="CAB4782342.1"/>
    <property type="molecule type" value="Genomic_DNA"/>
</dbReference>
<keyword evidence="1" id="KW-1133">Transmembrane helix</keyword>
<name>A0A6J7D498_9ZZZZ</name>
<gene>
    <name evidence="2" type="ORF">UFOPK2925_00941</name>
    <name evidence="3" type="ORF">UFOPK2996_00210</name>
    <name evidence="4" type="ORF">UFOPK3317_00645</name>
    <name evidence="5" type="ORF">UFOPK4071_00230</name>
</gene>
<keyword evidence="1" id="KW-0812">Transmembrane</keyword>
<dbReference type="EMBL" id="CAFBPF010000014">
    <property type="protein sequence ID" value="CAB5002726.1"/>
    <property type="molecule type" value="Genomic_DNA"/>
</dbReference>